<feature type="region of interest" description="Disordered" evidence="1">
    <location>
        <begin position="1"/>
        <end position="43"/>
    </location>
</feature>
<feature type="compositionally biased region" description="Polar residues" evidence="1">
    <location>
        <begin position="386"/>
        <end position="418"/>
    </location>
</feature>
<name>A0A9W9VSP9_9EURO</name>
<feature type="compositionally biased region" description="Polar residues" evidence="1">
    <location>
        <begin position="428"/>
        <end position="457"/>
    </location>
</feature>
<dbReference type="Proteomes" id="UP001147747">
    <property type="component" value="Unassembled WGS sequence"/>
</dbReference>
<protein>
    <recommendedName>
        <fullName evidence="4">Protamine P1</fullName>
    </recommendedName>
</protein>
<dbReference type="AlphaFoldDB" id="A0A9W9VSP9"/>
<dbReference type="RefSeq" id="XP_056486489.1">
    <property type="nucleotide sequence ID" value="XM_056635869.1"/>
</dbReference>
<feature type="region of interest" description="Disordered" evidence="1">
    <location>
        <begin position="564"/>
        <end position="601"/>
    </location>
</feature>
<feature type="compositionally biased region" description="Low complexity" evidence="1">
    <location>
        <begin position="591"/>
        <end position="601"/>
    </location>
</feature>
<organism evidence="2 3">
    <name type="scientific">Penicillium cosmopolitanum</name>
    <dbReference type="NCBI Taxonomy" id="1131564"/>
    <lineage>
        <taxon>Eukaryota</taxon>
        <taxon>Fungi</taxon>
        <taxon>Dikarya</taxon>
        <taxon>Ascomycota</taxon>
        <taxon>Pezizomycotina</taxon>
        <taxon>Eurotiomycetes</taxon>
        <taxon>Eurotiomycetidae</taxon>
        <taxon>Eurotiales</taxon>
        <taxon>Aspergillaceae</taxon>
        <taxon>Penicillium</taxon>
    </lineage>
</organism>
<accession>A0A9W9VSP9</accession>
<feature type="region of interest" description="Disordered" evidence="1">
    <location>
        <begin position="315"/>
        <end position="358"/>
    </location>
</feature>
<dbReference type="OrthoDB" id="5419922at2759"/>
<evidence type="ECO:0000313" key="2">
    <source>
        <dbReference type="EMBL" id="KAJ5388691.1"/>
    </source>
</evidence>
<evidence type="ECO:0008006" key="4">
    <source>
        <dbReference type="Google" id="ProtNLM"/>
    </source>
</evidence>
<feature type="compositionally biased region" description="Basic and acidic residues" evidence="1">
    <location>
        <begin position="70"/>
        <end position="84"/>
    </location>
</feature>
<feature type="compositionally biased region" description="Low complexity" evidence="1">
    <location>
        <begin position="564"/>
        <end position="576"/>
    </location>
</feature>
<keyword evidence="3" id="KW-1185">Reference proteome</keyword>
<comment type="caution">
    <text evidence="2">The sequence shown here is derived from an EMBL/GenBank/DDBJ whole genome shotgun (WGS) entry which is preliminary data.</text>
</comment>
<dbReference type="EMBL" id="JAPZBU010000009">
    <property type="protein sequence ID" value="KAJ5388691.1"/>
    <property type="molecule type" value="Genomic_DNA"/>
</dbReference>
<dbReference type="GeneID" id="81374849"/>
<evidence type="ECO:0000313" key="3">
    <source>
        <dbReference type="Proteomes" id="UP001147747"/>
    </source>
</evidence>
<reference evidence="2" key="2">
    <citation type="journal article" date="2023" name="IMA Fungus">
        <title>Comparative genomic study of the Penicillium genus elucidates a diverse pangenome and 15 lateral gene transfer events.</title>
        <authorList>
            <person name="Petersen C."/>
            <person name="Sorensen T."/>
            <person name="Nielsen M.R."/>
            <person name="Sondergaard T.E."/>
            <person name="Sorensen J.L."/>
            <person name="Fitzpatrick D.A."/>
            <person name="Frisvad J.C."/>
            <person name="Nielsen K.L."/>
        </authorList>
    </citation>
    <scope>NUCLEOTIDE SEQUENCE</scope>
    <source>
        <strain evidence="2">IBT 29677</strain>
    </source>
</reference>
<feature type="compositionally biased region" description="Acidic residues" evidence="1">
    <location>
        <begin position="468"/>
        <end position="479"/>
    </location>
</feature>
<proteinExistence type="predicted"/>
<feature type="compositionally biased region" description="Acidic residues" evidence="1">
    <location>
        <begin position="22"/>
        <end position="36"/>
    </location>
</feature>
<feature type="compositionally biased region" description="Low complexity" evidence="1">
    <location>
        <begin position="241"/>
        <end position="251"/>
    </location>
</feature>
<sequence>MPQPRPVSPLTFETCADPPSDPSDDDLLASDDDLDEPAQAAKRQKIERIAESCRGGAPVFILSASLRGPFEHNWKNPWKKDRTRGGKATIAGKTKVGGDLENAPVIQETDPRDAKHRKDLSTASRKRMDVSSPCRSSVSALDKRPDRAASSSTKLNDKPQLPPRSTGRKSGGFRGDASVSVEDQTFTAPGTADWLRKGGKRLNFGKFEPPSSPTPKADLRRARYKSSSVSHAIGKQDTRSPARTRSPTTPRVSEKPHVECAPPTSLPPALPSSRTKCSVSTITKQDGQKASDTTKNHAALSFRVASSTSQLPRFQYQRWNAEDSSPGDLSNLPVENPADKAPSVPTAEDPEDDTTPLDVPLEQENVIGKAFLQTDRQVEPSKDIQVANQEGTESTNAGTFGQTSIEQNTYEQLPSAQQVPVVPGVSDRVTSLHSTAVPKENNTASVGSYDTQLSTQAALRHAQKSFQDDLESSEPDYDIPSEKEDGNGDESLLAHETPFLNPDISDRIMPSNFSRWDKEKVQAMSTQCMIDAATPFTFSTGKKPNQFRDLSPVVGTSPGITGMAAAFSPARSSPSAVDDFHTAPTNEDQDAPGQQQPGLALGQQSTTQNSALPFALTGSTPTTAQDGQGGVQRAESFNLSQAIADAGSWLQQSFDFMNDINHPRPRTKTTSSAGEHHSAMDLDIS</sequence>
<feature type="compositionally biased region" description="Basic and acidic residues" evidence="1">
    <location>
        <begin position="674"/>
        <end position="685"/>
    </location>
</feature>
<feature type="compositionally biased region" description="Polar residues" evidence="1">
    <location>
        <begin position="274"/>
        <end position="285"/>
    </location>
</feature>
<feature type="compositionally biased region" description="Basic and acidic residues" evidence="1">
    <location>
        <begin position="286"/>
        <end position="295"/>
    </location>
</feature>
<feature type="region of interest" description="Disordered" evidence="1">
    <location>
        <begin position="658"/>
        <end position="685"/>
    </location>
</feature>
<evidence type="ECO:0000256" key="1">
    <source>
        <dbReference type="SAM" id="MobiDB-lite"/>
    </source>
</evidence>
<feature type="region of interest" description="Disordered" evidence="1">
    <location>
        <begin position="371"/>
        <end position="491"/>
    </location>
</feature>
<feature type="region of interest" description="Disordered" evidence="1">
    <location>
        <begin position="70"/>
        <end position="295"/>
    </location>
</feature>
<gene>
    <name evidence="2" type="ORF">N7509_011232</name>
</gene>
<reference evidence="2" key="1">
    <citation type="submission" date="2022-12" db="EMBL/GenBank/DDBJ databases">
        <authorList>
            <person name="Petersen C."/>
        </authorList>
    </citation>
    <scope>NUCLEOTIDE SEQUENCE</scope>
    <source>
        <strain evidence="2">IBT 29677</strain>
    </source>
</reference>